<dbReference type="Proteomes" id="UP000034293">
    <property type="component" value="Unassembled WGS sequence"/>
</dbReference>
<name>A0A0G0USU8_9BACT</name>
<comment type="caution">
    <text evidence="1">The sequence shown here is derived from an EMBL/GenBank/DDBJ whole genome shotgun (WGS) entry which is preliminary data.</text>
</comment>
<evidence type="ECO:0000313" key="2">
    <source>
        <dbReference type="Proteomes" id="UP000034293"/>
    </source>
</evidence>
<gene>
    <name evidence="1" type="ORF">UU02_C0042G0006</name>
</gene>
<organism evidence="1 2">
    <name type="scientific">Candidatus Woesebacteria bacterium GW2011_GWA1_40_43</name>
    <dbReference type="NCBI Taxonomy" id="1618553"/>
    <lineage>
        <taxon>Bacteria</taxon>
        <taxon>Candidatus Woeseibacteriota</taxon>
    </lineage>
</organism>
<evidence type="ECO:0000313" key="1">
    <source>
        <dbReference type="EMBL" id="KKR62710.1"/>
    </source>
</evidence>
<proteinExistence type="predicted"/>
<protein>
    <submittedName>
        <fullName evidence="1">Uncharacterized protein</fullName>
    </submittedName>
</protein>
<dbReference type="EMBL" id="LBZA01000042">
    <property type="protein sequence ID" value="KKR62710.1"/>
    <property type="molecule type" value="Genomic_DNA"/>
</dbReference>
<reference evidence="1 2" key="1">
    <citation type="journal article" date="2015" name="Nature">
        <title>rRNA introns, odd ribosomes, and small enigmatic genomes across a large radiation of phyla.</title>
        <authorList>
            <person name="Brown C.T."/>
            <person name="Hug L.A."/>
            <person name="Thomas B.C."/>
            <person name="Sharon I."/>
            <person name="Castelle C.J."/>
            <person name="Singh A."/>
            <person name="Wilkins M.J."/>
            <person name="Williams K.H."/>
            <person name="Banfield J.F."/>
        </authorList>
    </citation>
    <scope>NUCLEOTIDE SEQUENCE [LARGE SCALE GENOMIC DNA]</scope>
</reference>
<dbReference type="AlphaFoldDB" id="A0A0G0USU8"/>
<accession>A0A0G0USU8</accession>
<sequence length="66" mass="7612">MENLKIKFIKKYANLPWGAREEIIAIVDDQNFTWNSANIEIDRGMNPPTEIGEKILKQLQELGILV</sequence>